<dbReference type="InterPro" id="IPR032675">
    <property type="entry name" value="LRR_dom_sf"/>
</dbReference>
<name>A0A067CC15_SAPPC</name>
<gene>
    <name evidence="1" type="ORF">SPRG_10873</name>
</gene>
<dbReference type="RefSeq" id="XP_012205222.1">
    <property type="nucleotide sequence ID" value="XM_012349832.1"/>
</dbReference>
<accession>A0A067CC15</accession>
<dbReference type="VEuPathDB" id="FungiDB:SPRG_10873"/>
<evidence type="ECO:0000313" key="2">
    <source>
        <dbReference type="Proteomes" id="UP000030745"/>
    </source>
</evidence>
<dbReference type="GeneID" id="24132959"/>
<proteinExistence type="predicted"/>
<dbReference type="Proteomes" id="UP000030745">
    <property type="component" value="Unassembled WGS sequence"/>
</dbReference>
<protein>
    <submittedName>
        <fullName evidence="1">Uncharacterized protein</fullName>
    </submittedName>
</protein>
<organism evidence="1 2">
    <name type="scientific">Saprolegnia parasitica (strain CBS 223.65)</name>
    <dbReference type="NCBI Taxonomy" id="695850"/>
    <lineage>
        <taxon>Eukaryota</taxon>
        <taxon>Sar</taxon>
        <taxon>Stramenopiles</taxon>
        <taxon>Oomycota</taxon>
        <taxon>Saprolegniomycetes</taxon>
        <taxon>Saprolegniales</taxon>
        <taxon>Saprolegniaceae</taxon>
        <taxon>Saprolegnia</taxon>
    </lineage>
</organism>
<evidence type="ECO:0000313" key="1">
    <source>
        <dbReference type="EMBL" id="KDO24086.1"/>
    </source>
</evidence>
<dbReference type="Gene3D" id="3.80.10.10">
    <property type="entry name" value="Ribonuclease Inhibitor"/>
    <property type="match status" value="1"/>
</dbReference>
<reference evidence="1 2" key="1">
    <citation type="journal article" date="2013" name="PLoS Genet.">
        <title>Distinctive expansion of potential virulence genes in the genome of the oomycete fish pathogen Saprolegnia parasitica.</title>
        <authorList>
            <person name="Jiang R.H."/>
            <person name="de Bruijn I."/>
            <person name="Haas B.J."/>
            <person name="Belmonte R."/>
            <person name="Lobach L."/>
            <person name="Christie J."/>
            <person name="van den Ackerveken G."/>
            <person name="Bottin A."/>
            <person name="Bulone V."/>
            <person name="Diaz-Moreno S.M."/>
            <person name="Dumas B."/>
            <person name="Fan L."/>
            <person name="Gaulin E."/>
            <person name="Govers F."/>
            <person name="Grenville-Briggs L.J."/>
            <person name="Horner N.R."/>
            <person name="Levin J.Z."/>
            <person name="Mammella M."/>
            <person name="Meijer H.J."/>
            <person name="Morris P."/>
            <person name="Nusbaum C."/>
            <person name="Oome S."/>
            <person name="Phillips A.J."/>
            <person name="van Rooyen D."/>
            <person name="Rzeszutek E."/>
            <person name="Saraiva M."/>
            <person name="Secombes C.J."/>
            <person name="Seidl M.F."/>
            <person name="Snel B."/>
            <person name="Stassen J.H."/>
            <person name="Sykes S."/>
            <person name="Tripathy S."/>
            <person name="van den Berg H."/>
            <person name="Vega-Arreguin J.C."/>
            <person name="Wawra S."/>
            <person name="Young S.K."/>
            <person name="Zeng Q."/>
            <person name="Dieguez-Uribeondo J."/>
            <person name="Russ C."/>
            <person name="Tyler B.M."/>
            <person name="van West P."/>
        </authorList>
    </citation>
    <scope>NUCLEOTIDE SEQUENCE [LARGE SCALE GENOMIC DNA]</scope>
    <source>
        <strain evidence="1 2">CBS 223.65</strain>
    </source>
</reference>
<dbReference type="EMBL" id="KK583246">
    <property type="protein sequence ID" value="KDO24086.1"/>
    <property type="molecule type" value="Genomic_DNA"/>
</dbReference>
<dbReference type="KEGG" id="spar:SPRG_10873"/>
<sequence length="293" mass="31709">MLLAWLALPTASSLRLVNVAFTDPGPFRRALCGLRHLKLVRVPTLLGDASDDAPRLSALESLVATDIRLPSVHRLLCQLRADTLTRLHLNGANDWSPLLAALGGLVELDLQGGTMATLKQVEPLARVPHLRALKLSQVHVHDKDAPTLVAWLATAEALRELHWTTSGLAVHGPVALAHALPRWLRLGLHTLNLATNFIGDDAAQVLSMAIAKGGHTHNVALDLSANAFKLPGLRALLLALSASVNVSIRLNKLQLMRRHIEELDAFAAVHKIQCDSTTRVYSAPPADATPWRL</sequence>
<keyword evidence="2" id="KW-1185">Reference proteome</keyword>
<dbReference type="OrthoDB" id="10436801at2759"/>
<dbReference type="AlphaFoldDB" id="A0A067CC15"/>
<dbReference type="SUPFAM" id="SSF52047">
    <property type="entry name" value="RNI-like"/>
    <property type="match status" value="1"/>
</dbReference>